<evidence type="ECO:0000256" key="15">
    <source>
        <dbReference type="PROSITE-ProRule" id="PRU10141"/>
    </source>
</evidence>
<feature type="region of interest" description="Disordered" evidence="16">
    <location>
        <begin position="1"/>
        <end position="26"/>
    </location>
</feature>
<dbReference type="GO" id="GO:0035556">
    <property type="term" value="P:intracellular signal transduction"/>
    <property type="evidence" value="ECO:0007669"/>
    <property type="project" value="InterPro"/>
</dbReference>
<dbReference type="InterPro" id="IPR008271">
    <property type="entry name" value="Ser/Thr_kinase_AS"/>
</dbReference>
<dbReference type="InterPro" id="IPR000961">
    <property type="entry name" value="AGC-kinase_C"/>
</dbReference>
<evidence type="ECO:0000256" key="11">
    <source>
        <dbReference type="ARBA" id="ARBA00048679"/>
    </source>
</evidence>
<evidence type="ECO:0000256" key="10">
    <source>
        <dbReference type="ARBA" id="ARBA00047899"/>
    </source>
</evidence>
<evidence type="ECO:0000256" key="6">
    <source>
        <dbReference type="ARBA" id="ARBA00022737"/>
    </source>
</evidence>
<feature type="domain" description="AGC-kinase C-terminal" evidence="18">
    <location>
        <begin position="329"/>
        <end position="398"/>
    </location>
</feature>
<feature type="binding site" evidence="14 15">
    <location>
        <position position="101"/>
    </location>
    <ligand>
        <name>ATP</name>
        <dbReference type="ChEBI" id="CHEBI:30616"/>
    </ligand>
</feature>
<dbReference type="CDD" id="cd05582">
    <property type="entry name" value="STKc_RSK_N"/>
    <property type="match status" value="1"/>
</dbReference>
<dbReference type="FunFam" id="1.10.510.10:FF:000010">
    <property type="entry name" value="Ribosomal protein S6 kinase"/>
    <property type="match status" value="1"/>
</dbReference>
<dbReference type="InterPro" id="IPR017441">
    <property type="entry name" value="Protein_kinase_ATP_BS"/>
</dbReference>
<dbReference type="Gene3D" id="3.30.200.20">
    <property type="entry name" value="Phosphorylase Kinase, domain 1"/>
    <property type="match status" value="2"/>
</dbReference>
<accession>A0A8K9UXX5</accession>
<reference evidence="19" key="3">
    <citation type="submission" date="2025-09" db="UniProtKB">
        <authorList>
            <consortium name="Ensembl"/>
        </authorList>
    </citation>
    <scope>IDENTIFICATION</scope>
</reference>
<keyword evidence="7 12" id="KW-0547">Nucleotide-binding</keyword>
<feature type="active site" description="Proton acceptor" evidence="13">
    <location>
        <position position="542"/>
    </location>
</feature>
<evidence type="ECO:0000313" key="19">
    <source>
        <dbReference type="Ensembl" id="ENSOMYP00000116084.1"/>
    </source>
</evidence>
<feature type="binding site" evidence="14">
    <location>
        <begin position="75"/>
        <end position="83"/>
    </location>
    <ligand>
        <name>ATP</name>
        <dbReference type="ChEBI" id="CHEBI:30616"/>
    </ligand>
</feature>
<dbReference type="Gene3D" id="1.10.510.10">
    <property type="entry name" value="Transferase(Phosphotransferase) domain 1"/>
    <property type="match status" value="2"/>
</dbReference>
<feature type="active site" description="Proton acceptor" evidence="13">
    <location>
        <position position="194"/>
    </location>
</feature>
<evidence type="ECO:0000256" key="4">
    <source>
        <dbReference type="ARBA" id="ARBA00022553"/>
    </source>
</evidence>
<dbReference type="InterPro" id="IPR000719">
    <property type="entry name" value="Prot_kinase_dom"/>
</dbReference>
<evidence type="ECO:0000256" key="16">
    <source>
        <dbReference type="SAM" id="MobiDB-lite"/>
    </source>
</evidence>
<evidence type="ECO:0000256" key="5">
    <source>
        <dbReference type="ARBA" id="ARBA00022679"/>
    </source>
</evidence>
<dbReference type="InterPro" id="IPR041906">
    <property type="entry name" value="RSK_N"/>
</dbReference>
<feature type="binding site" evidence="14 15">
    <location>
        <position position="454"/>
    </location>
    <ligand>
        <name>ATP</name>
        <dbReference type="ChEBI" id="CHEBI:30616"/>
    </ligand>
</feature>
<dbReference type="PROSITE" id="PS50011">
    <property type="entry name" value="PROTEIN_KINASE_DOM"/>
    <property type="match status" value="2"/>
</dbReference>
<dbReference type="GO" id="GO:0005524">
    <property type="term" value="F:ATP binding"/>
    <property type="evidence" value="ECO:0007669"/>
    <property type="project" value="UniProtKB-UniRule"/>
</dbReference>
<evidence type="ECO:0000256" key="3">
    <source>
        <dbReference type="ARBA" id="ARBA00022527"/>
    </source>
</evidence>
<evidence type="ECO:0000256" key="1">
    <source>
        <dbReference type="ARBA" id="ARBA00001946"/>
    </source>
</evidence>
<dbReference type="PROSITE" id="PS00107">
    <property type="entry name" value="PROTEIN_KINASE_ATP"/>
    <property type="match status" value="2"/>
</dbReference>
<keyword evidence="5 12" id="KW-0808">Transferase</keyword>
<keyword evidence="4" id="KW-0597">Phosphoprotein</keyword>
<sequence>MELVTLDSENGQSVTEDGVPPAGHKDRSHITWVEKDFANITAKDNDVIKEINITNVVKEGSEKADARQFELLKVLGQGSFGKVFLVRKVTPPDDNELYAMKVLRKATLKVRDRVRTKMERDILADVNHPFVVKLHYAFQTEGKLYLILDFLRGGDLFTRLSKEVMFTEEDVKFYLAELALGLDHLHSLGIIYRDLKPENILLDEEGHIKLTDFGLCKEAVDQEKKAYSFCGTVEYMAPEVVNRQGHIQSADWWSFGVLMFEMLTGSLPFQGKDRKETMNLILKARLGMPQFLSTEAQSLLRALFKRNPINRMGSGTDGAEEIKRHTFFSTIDWNKLFRREIPPPFKPAVARPDDTFYFDSEFTSRTPKDSPGVPPSAGAHQLFRGFSFVAPAMLDEEGAKEPAKPTPHPVVQQLHGKNVLFSDGYMLKEDIGMGSFSVCKRCIHKATNTEYAAKVIDKTMTDPSEEIEILLRYGQHPNIITLKDVYDNGKQVYLVTELMRGGELLDRILKQKIFSEREASSVLHTITKTVEYLHAQGVVHRDLKPSNILYVDESGNSESIRICDFGFAKQLRADNGLLMTPCYTANFVAPEVLKRQGYDEGCDVWSLGVLLYTMLAGFTPFANGPEDTPDEILSRIGSGHFTLTGGNWDAVSEAAKDLVSKMLHVDPHQRLTAMQVLKHPWIVQRDKLSSSQLQHQDAKLVKVLDSCYTVHQWLPNGSIHHHTQLQASAAIEPWRSGNTFSGVMDHTSPSGSPMDESGFNGCQENATCPMHSATCKVWWRWNNGLGLFGAMAATYSALKSSQPTPELKPIESSFLAQRRVKKLPSTSL</sequence>
<dbReference type="Pfam" id="PF00433">
    <property type="entry name" value="Pkinase_C"/>
    <property type="match status" value="1"/>
</dbReference>
<dbReference type="PROSITE" id="PS51285">
    <property type="entry name" value="AGC_KINASE_CTER"/>
    <property type="match status" value="1"/>
</dbReference>
<dbReference type="GO" id="GO:0004674">
    <property type="term" value="F:protein serine/threonine kinase activity"/>
    <property type="evidence" value="ECO:0007669"/>
    <property type="project" value="UniProtKB-KW"/>
</dbReference>
<proteinExistence type="inferred from homology"/>
<evidence type="ECO:0000259" key="18">
    <source>
        <dbReference type="PROSITE" id="PS51285"/>
    </source>
</evidence>
<dbReference type="AlphaFoldDB" id="A0A8K9UXX5"/>
<evidence type="ECO:0000313" key="20">
    <source>
        <dbReference type="Proteomes" id="UP000694395"/>
    </source>
</evidence>
<dbReference type="GO" id="GO:0000287">
    <property type="term" value="F:magnesium ion binding"/>
    <property type="evidence" value="ECO:0007669"/>
    <property type="project" value="InterPro"/>
</dbReference>
<comment type="catalytic activity">
    <reaction evidence="10 12">
        <text>L-threonyl-[protein] + ATP = O-phospho-L-threonyl-[protein] + ADP + H(+)</text>
        <dbReference type="Rhea" id="RHEA:46608"/>
        <dbReference type="Rhea" id="RHEA-COMP:11060"/>
        <dbReference type="Rhea" id="RHEA-COMP:11605"/>
        <dbReference type="ChEBI" id="CHEBI:15378"/>
        <dbReference type="ChEBI" id="CHEBI:30013"/>
        <dbReference type="ChEBI" id="CHEBI:30616"/>
        <dbReference type="ChEBI" id="CHEBI:61977"/>
        <dbReference type="ChEBI" id="CHEBI:456216"/>
        <dbReference type="EC" id="2.7.11.1"/>
    </reaction>
</comment>
<dbReference type="InterPro" id="IPR016239">
    <property type="entry name" value="Ribosomal_S6_kinase_II"/>
</dbReference>
<evidence type="ECO:0000256" key="14">
    <source>
        <dbReference type="PIRSR" id="PIRSR000606-51"/>
    </source>
</evidence>
<dbReference type="SMART" id="SM00133">
    <property type="entry name" value="S_TK_X"/>
    <property type="match status" value="1"/>
</dbReference>
<dbReference type="GeneTree" id="ENSGT00940000159314"/>
<comment type="cofactor">
    <cofactor evidence="1 12">
        <name>Mg(2+)</name>
        <dbReference type="ChEBI" id="CHEBI:18420"/>
    </cofactor>
</comment>
<comment type="similarity">
    <text evidence="2 12">Belongs to the protein kinase superfamily. AGC Ser/Thr protein kinase family. S6 kinase subfamily.</text>
</comment>
<dbReference type="SMART" id="SM00220">
    <property type="entry name" value="S_TKc"/>
    <property type="match status" value="2"/>
</dbReference>
<dbReference type="Pfam" id="PF00069">
    <property type="entry name" value="Pkinase"/>
    <property type="match status" value="2"/>
</dbReference>
<evidence type="ECO:0000256" key="8">
    <source>
        <dbReference type="ARBA" id="ARBA00022777"/>
    </source>
</evidence>
<keyword evidence="9 12" id="KW-0067">ATP-binding</keyword>
<dbReference type="InterPro" id="IPR011009">
    <property type="entry name" value="Kinase-like_dom_sf"/>
</dbReference>
<evidence type="ECO:0000256" key="2">
    <source>
        <dbReference type="ARBA" id="ARBA00009804"/>
    </source>
</evidence>
<keyword evidence="6" id="KW-0677">Repeat</keyword>
<dbReference type="FunFam" id="3.30.200.20:FF:000013">
    <property type="entry name" value="Ribosomal protein S6 kinase"/>
    <property type="match status" value="1"/>
</dbReference>
<organism evidence="19 20">
    <name type="scientific">Oncorhynchus mykiss</name>
    <name type="common">Rainbow trout</name>
    <name type="synonym">Salmo gairdneri</name>
    <dbReference type="NCBI Taxonomy" id="8022"/>
    <lineage>
        <taxon>Eukaryota</taxon>
        <taxon>Metazoa</taxon>
        <taxon>Chordata</taxon>
        <taxon>Craniata</taxon>
        <taxon>Vertebrata</taxon>
        <taxon>Euteleostomi</taxon>
        <taxon>Actinopterygii</taxon>
        <taxon>Neopterygii</taxon>
        <taxon>Teleostei</taxon>
        <taxon>Protacanthopterygii</taxon>
        <taxon>Salmoniformes</taxon>
        <taxon>Salmonidae</taxon>
        <taxon>Salmoninae</taxon>
        <taxon>Oncorhynchus</taxon>
    </lineage>
</organism>
<reference evidence="19" key="2">
    <citation type="submission" date="2025-08" db="UniProtKB">
        <authorList>
            <consortium name="Ensembl"/>
        </authorList>
    </citation>
    <scope>IDENTIFICATION</scope>
</reference>
<evidence type="ECO:0000256" key="13">
    <source>
        <dbReference type="PIRSR" id="PIRSR000606-50"/>
    </source>
</evidence>
<dbReference type="Ensembl" id="ENSOMYT00000145394.1">
    <property type="protein sequence ID" value="ENSOMYP00000116084.1"/>
    <property type="gene ID" value="ENSOMYG00000009268.2"/>
</dbReference>
<dbReference type="Proteomes" id="UP000694395">
    <property type="component" value="Chromosome 19"/>
</dbReference>
<dbReference type="PIRSF" id="PIRSF000606">
    <property type="entry name" value="Ribsml_S6_kin_2"/>
    <property type="match status" value="1"/>
</dbReference>
<protein>
    <recommendedName>
        <fullName evidence="12">Ribosomal protein S6 kinase</fullName>
        <ecNumber evidence="12">2.7.11.1</ecNumber>
    </recommendedName>
</protein>
<comment type="catalytic activity">
    <reaction evidence="11 12">
        <text>L-seryl-[protein] + ATP = O-phospho-L-seryl-[protein] + ADP + H(+)</text>
        <dbReference type="Rhea" id="RHEA:17989"/>
        <dbReference type="Rhea" id="RHEA-COMP:9863"/>
        <dbReference type="Rhea" id="RHEA-COMP:11604"/>
        <dbReference type="ChEBI" id="CHEBI:15378"/>
        <dbReference type="ChEBI" id="CHEBI:29999"/>
        <dbReference type="ChEBI" id="CHEBI:30616"/>
        <dbReference type="ChEBI" id="CHEBI:83421"/>
        <dbReference type="ChEBI" id="CHEBI:456216"/>
        <dbReference type="EC" id="2.7.11.1"/>
    </reaction>
</comment>
<reference evidence="19" key="1">
    <citation type="submission" date="2020-07" db="EMBL/GenBank/DDBJ databases">
        <title>A long reads based de novo assembly of the rainbow trout Arlee double haploid line genome.</title>
        <authorList>
            <person name="Gao G."/>
            <person name="Palti Y."/>
        </authorList>
    </citation>
    <scope>NUCLEOTIDE SEQUENCE [LARGE SCALE GENOMIC DNA]</scope>
</reference>
<dbReference type="FunFam" id="3.30.200.20:FF:000121">
    <property type="entry name" value="Ribosomal protein S6 kinase"/>
    <property type="match status" value="1"/>
</dbReference>
<feature type="domain" description="Protein kinase" evidence="17">
    <location>
        <begin position="69"/>
        <end position="328"/>
    </location>
</feature>
<dbReference type="PANTHER" id="PTHR24351">
    <property type="entry name" value="RIBOSOMAL PROTEIN S6 KINASE"/>
    <property type="match status" value="1"/>
</dbReference>
<feature type="domain" description="Protein kinase" evidence="17">
    <location>
        <begin position="425"/>
        <end position="682"/>
    </location>
</feature>
<keyword evidence="8 12" id="KW-0418">Kinase</keyword>
<dbReference type="CDD" id="cd14091">
    <property type="entry name" value="STKc_RSK_C"/>
    <property type="match status" value="1"/>
</dbReference>
<feature type="binding site" evidence="14">
    <location>
        <begin position="431"/>
        <end position="439"/>
    </location>
    <ligand>
        <name>ATP</name>
        <dbReference type="ChEBI" id="CHEBI:30616"/>
    </ligand>
</feature>
<dbReference type="InterPro" id="IPR017892">
    <property type="entry name" value="Pkinase_C"/>
</dbReference>
<keyword evidence="20" id="KW-1185">Reference proteome</keyword>
<evidence type="ECO:0000256" key="12">
    <source>
        <dbReference type="PIRNR" id="PIRNR000606"/>
    </source>
</evidence>
<dbReference type="SUPFAM" id="SSF56112">
    <property type="entry name" value="Protein kinase-like (PK-like)"/>
    <property type="match status" value="2"/>
</dbReference>
<evidence type="ECO:0000259" key="17">
    <source>
        <dbReference type="PROSITE" id="PS50011"/>
    </source>
</evidence>
<name>A0A8K9UXX5_ONCMY</name>
<evidence type="ECO:0000256" key="9">
    <source>
        <dbReference type="ARBA" id="ARBA00022840"/>
    </source>
</evidence>
<evidence type="ECO:0000256" key="7">
    <source>
        <dbReference type="ARBA" id="ARBA00022741"/>
    </source>
</evidence>
<dbReference type="PROSITE" id="PS00108">
    <property type="entry name" value="PROTEIN_KINASE_ST"/>
    <property type="match status" value="2"/>
</dbReference>
<dbReference type="EC" id="2.7.11.1" evidence="12"/>
<keyword evidence="3 12" id="KW-0723">Serine/threonine-protein kinase</keyword>
<dbReference type="FunFam" id="1.10.510.10:FF:000041">
    <property type="entry name" value="Ribosomal protein S6 kinase"/>
    <property type="match status" value="1"/>
</dbReference>